<reference evidence="1 2" key="1">
    <citation type="journal article" date="2024" name="Ann. Entomol. Soc. Am.">
        <title>Genomic analyses of the southern and eastern yellowjacket wasps (Hymenoptera: Vespidae) reveal evolutionary signatures of social life.</title>
        <authorList>
            <person name="Catto M.A."/>
            <person name="Caine P.B."/>
            <person name="Orr S.E."/>
            <person name="Hunt B.G."/>
            <person name="Goodisman M.A.D."/>
        </authorList>
    </citation>
    <scope>NUCLEOTIDE SEQUENCE [LARGE SCALE GENOMIC DNA]</scope>
    <source>
        <strain evidence="1">233</strain>
        <tissue evidence="1">Head and thorax</tissue>
    </source>
</reference>
<evidence type="ECO:0000313" key="2">
    <source>
        <dbReference type="Proteomes" id="UP001607302"/>
    </source>
</evidence>
<keyword evidence="2" id="KW-1185">Reference proteome</keyword>
<name>A0ABD2C6L1_VESSQ</name>
<dbReference type="AlphaFoldDB" id="A0ABD2C6L1"/>
<evidence type="ECO:0000313" key="1">
    <source>
        <dbReference type="EMBL" id="KAL2740678.1"/>
    </source>
</evidence>
<dbReference type="EMBL" id="JAUDFV010000020">
    <property type="protein sequence ID" value="KAL2740678.1"/>
    <property type="molecule type" value="Genomic_DNA"/>
</dbReference>
<comment type="caution">
    <text evidence="1">The sequence shown here is derived from an EMBL/GenBank/DDBJ whole genome shotgun (WGS) entry which is preliminary data.</text>
</comment>
<accession>A0ABD2C6L1</accession>
<organism evidence="1 2">
    <name type="scientific">Vespula squamosa</name>
    <name type="common">Southern yellow jacket</name>
    <name type="synonym">Wasp</name>
    <dbReference type="NCBI Taxonomy" id="30214"/>
    <lineage>
        <taxon>Eukaryota</taxon>
        <taxon>Metazoa</taxon>
        <taxon>Ecdysozoa</taxon>
        <taxon>Arthropoda</taxon>
        <taxon>Hexapoda</taxon>
        <taxon>Insecta</taxon>
        <taxon>Pterygota</taxon>
        <taxon>Neoptera</taxon>
        <taxon>Endopterygota</taxon>
        <taxon>Hymenoptera</taxon>
        <taxon>Apocrita</taxon>
        <taxon>Aculeata</taxon>
        <taxon>Vespoidea</taxon>
        <taxon>Vespidae</taxon>
        <taxon>Vespinae</taxon>
        <taxon>Vespula</taxon>
    </lineage>
</organism>
<feature type="non-terminal residue" evidence="1">
    <location>
        <position position="1"/>
    </location>
</feature>
<protein>
    <recommendedName>
        <fullName evidence="3">Maturase</fullName>
    </recommendedName>
</protein>
<sequence length="171" mass="19371">NEKISDITLYLRSAFLPTTAELILRELRCAYLEIHNKTEIITAKSTRGPTLFSRAVAGMSDITLYLRSAFLPTTTELILRELRCAYLEIHNKTEIITAKSPRGPTLFSRAVAGMSDKTLYLRPLFVITCKKRIPRKFLSPLLEIQVKVDHSFDCVITIRGQGPPVQYSTLQ</sequence>
<dbReference type="Proteomes" id="UP001607302">
    <property type="component" value="Unassembled WGS sequence"/>
</dbReference>
<evidence type="ECO:0008006" key="3">
    <source>
        <dbReference type="Google" id="ProtNLM"/>
    </source>
</evidence>
<gene>
    <name evidence="1" type="ORF">V1478_000819</name>
</gene>
<proteinExistence type="predicted"/>